<dbReference type="EMBL" id="SKBQ01000060">
    <property type="protein sequence ID" value="TPX09950.1"/>
    <property type="molecule type" value="Genomic_DNA"/>
</dbReference>
<dbReference type="InterPro" id="IPR036259">
    <property type="entry name" value="MFS_trans_sf"/>
</dbReference>
<dbReference type="PROSITE" id="PS50850">
    <property type="entry name" value="MFS"/>
    <property type="match status" value="1"/>
</dbReference>
<comment type="caution">
    <text evidence="8">The sequence shown here is derived from an EMBL/GenBank/DDBJ whole genome shotgun (WGS) entry which is preliminary data.</text>
</comment>
<dbReference type="Pfam" id="PF07690">
    <property type="entry name" value="MFS_1"/>
    <property type="match status" value="1"/>
</dbReference>
<feature type="compositionally biased region" description="Polar residues" evidence="5">
    <location>
        <begin position="74"/>
        <end position="84"/>
    </location>
</feature>
<feature type="region of interest" description="Disordered" evidence="5">
    <location>
        <begin position="14"/>
        <end position="110"/>
    </location>
</feature>
<dbReference type="PANTHER" id="PTHR23501:SF39">
    <property type="entry name" value="MULTIDRUG TRANSPORTER, PUTATIVE (AFU_ORTHOLOGUE AFUA_1G05010)-RELATED"/>
    <property type="match status" value="1"/>
</dbReference>
<evidence type="ECO:0000256" key="1">
    <source>
        <dbReference type="ARBA" id="ARBA00004141"/>
    </source>
</evidence>
<dbReference type="PANTHER" id="PTHR23501">
    <property type="entry name" value="MAJOR FACILITATOR SUPERFAMILY"/>
    <property type="match status" value="1"/>
</dbReference>
<feature type="transmembrane region" description="Helical" evidence="6">
    <location>
        <begin position="625"/>
        <end position="646"/>
    </location>
</feature>
<keyword evidence="9" id="KW-1185">Reference proteome</keyword>
<evidence type="ECO:0000256" key="2">
    <source>
        <dbReference type="ARBA" id="ARBA00022692"/>
    </source>
</evidence>
<reference evidence="8 9" key="1">
    <citation type="submission" date="2019-06" db="EMBL/GenBank/DDBJ databases">
        <title>Draft genome sequence of the filamentous fungus Phialemoniopsis curvata isolated from diesel fuel.</title>
        <authorList>
            <person name="Varaljay V.A."/>
            <person name="Lyon W.J."/>
            <person name="Crouch A.L."/>
            <person name="Drake C.E."/>
            <person name="Hollomon J.M."/>
            <person name="Nadeau L.J."/>
            <person name="Nunn H.S."/>
            <person name="Stevenson B.S."/>
            <person name="Bojanowski C.L."/>
            <person name="Crookes-Goodson W.J."/>
        </authorList>
    </citation>
    <scope>NUCLEOTIDE SEQUENCE [LARGE SCALE GENOMIC DNA]</scope>
    <source>
        <strain evidence="8 9">D216</strain>
    </source>
</reference>
<feature type="transmembrane region" description="Helical" evidence="6">
    <location>
        <begin position="271"/>
        <end position="293"/>
    </location>
</feature>
<dbReference type="OrthoDB" id="6770063at2759"/>
<feature type="transmembrane region" description="Helical" evidence="6">
    <location>
        <begin position="211"/>
        <end position="229"/>
    </location>
</feature>
<feature type="transmembrane region" description="Helical" evidence="6">
    <location>
        <begin position="503"/>
        <end position="525"/>
    </location>
</feature>
<feature type="transmembrane region" description="Helical" evidence="6">
    <location>
        <begin position="384"/>
        <end position="406"/>
    </location>
</feature>
<feature type="transmembrane region" description="Helical" evidence="6">
    <location>
        <begin position="353"/>
        <end position="378"/>
    </location>
</feature>
<dbReference type="RefSeq" id="XP_030991661.1">
    <property type="nucleotide sequence ID" value="XM_031143691.1"/>
</dbReference>
<feature type="transmembrane region" description="Helical" evidence="6">
    <location>
        <begin position="531"/>
        <end position="549"/>
    </location>
</feature>
<sequence>MILLYRYVKRKRAEAAARANEQGQPAAVNTDQDGNPYQEHPAQLPQSEPLELRPIGAVETQPAPADQVSHRQEVQSTTSESSPLHQGRDVTPVATSKATESTIGAGRSKEEKKRARIYRLKIIVGMILPFALQALDVTMSVPSSRLESGLETQTNKPCPRHSIASALPWIAADFGQVSQLNWIISAFNLTSAAFIPFWGQLTDIFGRHSSLQAAIIIMMIGSAICTGAPTHAFPVLLLGRGFQGLGCAGLNVIVRVILADKVSLQENAKNWSIFSFTAGISYGIGPVIGGYLTNSNWRWCFGINLPICAVAIVLIIFVLRKELLGAQPLPGLDEEEAHSPGARPRLARFSQRILTIDIGGQVLFLFGFGLIILALIWGGATYDWNTAAVLVPLCVGAALTVAFIVWERLMRPGSILERRWPAKRPMVPWKLLVTRDIGFLFYINFATGAAMYSVLYFCNLYFTMVKEYTPDKAGVQLLYYTPGLGVGVYMAMFMCNVYPRKTFVPLALGSIVEAVGVGILAYALWTEHTPTVFGMMALTGAGTGLRFMPGSLHAIGLFPDHIATVVSLMAVALPFGGTLALTIMSTVFNNTSGIGQNSPLRDFDTLSAMPENVKHPIQEKAKMGIVWAFVAITPLCVLCIMAAMCLGNVNIAKEKKQEGEALGPSRGHDHIVSEPYLLYLARGGKRREAIVARDDAEKNPVVGQEMSQDVRS</sequence>
<evidence type="ECO:0000256" key="3">
    <source>
        <dbReference type="ARBA" id="ARBA00022989"/>
    </source>
</evidence>
<feature type="domain" description="Major facilitator superfamily (MFS) profile" evidence="7">
    <location>
        <begin position="122"/>
        <end position="651"/>
    </location>
</feature>
<name>A0A507B0A3_9PEZI</name>
<dbReference type="InterPro" id="IPR020846">
    <property type="entry name" value="MFS_dom"/>
</dbReference>
<accession>A0A507B0A3</accession>
<dbReference type="InterPro" id="IPR011701">
    <property type="entry name" value="MFS"/>
</dbReference>
<feature type="compositionally biased region" description="Polar residues" evidence="5">
    <location>
        <begin position="93"/>
        <end position="102"/>
    </location>
</feature>
<feature type="transmembrane region" description="Helical" evidence="6">
    <location>
        <begin position="477"/>
        <end position="496"/>
    </location>
</feature>
<dbReference type="Gene3D" id="1.20.1250.20">
    <property type="entry name" value="MFS general substrate transporter like domains"/>
    <property type="match status" value="2"/>
</dbReference>
<dbReference type="GO" id="GO:0005886">
    <property type="term" value="C:plasma membrane"/>
    <property type="evidence" value="ECO:0007669"/>
    <property type="project" value="TreeGrafter"/>
</dbReference>
<dbReference type="GeneID" id="41976244"/>
<dbReference type="Proteomes" id="UP000319257">
    <property type="component" value="Unassembled WGS sequence"/>
</dbReference>
<gene>
    <name evidence="8" type="ORF">E0L32_008797</name>
</gene>
<dbReference type="SUPFAM" id="SSF103473">
    <property type="entry name" value="MFS general substrate transporter"/>
    <property type="match status" value="1"/>
</dbReference>
<evidence type="ECO:0000256" key="4">
    <source>
        <dbReference type="ARBA" id="ARBA00023136"/>
    </source>
</evidence>
<dbReference type="InParanoid" id="A0A507B0A3"/>
<evidence type="ECO:0000259" key="7">
    <source>
        <dbReference type="PROSITE" id="PS50850"/>
    </source>
</evidence>
<feature type="transmembrane region" description="Helical" evidence="6">
    <location>
        <begin position="241"/>
        <end position="259"/>
    </location>
</feature>
<proteinExistence type="predicted"/>
<feature type="transmembrane region" description="Helical" evidence="6">
    <location>
        <begin position="561"/>
        <end position="583"/>
    </location>
</feature>
<evidence type="ECO:0000313" key="9">
    <source>
        <dbReference type="Proteomes" id="UP000319257"/>
    </source>
</evidence>
<feature type="transmembrane region" description="Helical" evidence="6">
    <location>
        <begin position="439"/>
        <end position="457"/>
    </location>
</feature>
<feature type="region of interest" description="Disordered" evidence="5">
    <location>
        <begin position="691"/>
        <end position="712"/>
    </location>
</feature>
<dbReference type="AlphaFoldDB" id="A0A507B0A3"/>
<organism evidence="8 9">
    <name type="scientific">Thyridium curvatum</name>
    <dbReference type="NCBI Taxonomy" id="1093900"/>
    <lineage>
        <taxon>Eukaryota</taxon>
        <taxon>Fungi</taxon>
        <taxon>Dikarya</taxon>
        <taxon>Ascomycota</taxon>
        <taxon>Pezizomycotina</taxon>
        <taxon>Sordariomycetes</taxon>
        <taxon>Sordariomycetidae</taxon>
        <taxon>Thyridiales</taxon>
        <taxon>Thyridiaceae</taxon>
        <taxon>Thyridium</taxon>
    </lineage>
</organism>
<feature type="transmembrane region" description="Helical" evidence="6">
    <location>
        <begin position="117"/>
        <end position="135"/>
    </location>
</feature>
<comment type="subcellular location">
    <subcellularLocation>
        <location evidence="1">Membrane</location>
        <topology evidence="1">Multi-pass membrane protein</topology>
    </subcellularLocation>
</comment>
<keyword evidence="3 6" id="KW-1133">Transmembrane helix</keyword>
<protein>
    <recommendedName>
        <fullName evidence="7">Major facilitator superfamily (MFS) profile domain-containing protein</fullName>
    </recommendedName>
</protein>
<evidence type="ECO:0000313" key="8">
    <source>
        <dbReference type="EMBL" id="TPX09950.1"/>
    </source>
</evidence>
<keyword evidence="2 6" id="KW-0812">Transmembrane</keyword>
<evidence type="ECO:0000256" key="5">
    <source>
        <dbReference type="SAM" id="MobiDB-lite"/>
    </source>
</evidence>
<evidence type="ECO:0000256" key="6">
    <source>
        <dbReference type="SAM" id="Phobius"/>
    </source>
</evidence>
<feature type="transmembrane region" description="Helical" evidence="6">
    <location>
        <begin position="299"/>
        <end position="319"/>
    </location>
</feature>
<dbReference type="GO" id="GO:0022857">
    <property type="term" value="F:transmembrane transporter activity"/>
    <property type="evidence" value="ECO:0007669"/>
    <property type="project" value="InterPro"/>
</dbReference>
<keyword evidence="4 6" id="KW-0472">Membrane</keyword>
<feature type="transmembrane region" description="Helical" evidence="6">
    <location>
        <begin position="180"/>
        <end position="199"/>
    </location>
</feature>
<dbReference type="PRINTS" id="PR01036">
    <property type="entry name" value="TCRTETB"/>
</dbReference>
<feature type="compositionally biased region" description="Polar residues" evidence="5">
    <location>
        <begin position="21"/>
        <end position="35"/>
    </location>
</feature>